<dbReference type="GeneID" id="4319633"/>
<dbReference type="VEuPathDB" id="FungiDB:ATEG_10207"/>
<sequence length="590" mass="66153">MADENDTPTQNLGRPTLPFYTGWRNYYQAFDPVSIFNPLNLCYRNVILQLLLHTPLLLNFVELNCVPGHTCVEPATFCTFCVLKAFIDAYWTRSRNDEAFTRALDTLWEKLLVSFWVSAVEDLNEQQDAREFLERTLAQFHFESMYVDVSASFQIVTNKHFQCRTCNATRRADSLDQQYFLIADFPTDGRRCTIDDAILPGMHNALVHRCPRCNADTEHTMVDKIVQLPEVLLVQVNRFTMQQDDQTKVQKSLQIDEHLAVSDAIRDADAPDHDPTAYELYAVVFHRGVSIYKGHYTAAVKNPDGRWALLDDDSDVVYRDSLDDLKAYKRTFERQAYILAYRRLPLSAEPAPSHRPYATKSIANLPAPTDSDGDTTLIDEPSDDSRSSTSIDRDALPVAGGVHLLETIAFDGRDVDWIVSQQLLLPPEAGPLINLPPRAKVQRAKVRFVMTSRENGDILEGEATISLRPQRQDVPDASVVVTTERTPLIKRLRPRGKPQAKPAKTMNTKGKSKKTKAESPGAQAPAKPRGVAKSKAGAKAGAKASAKAKGRKEPTPTSSTPCQCSDPDGWVRRSKRWHKNHPTYAESTSS</sequence>
<dbReference type="HOGENOM" id="CLU_462289_0_0_1"/>
<dbReference type="InterPro" id="IPR038765">
    <property type="entry name" value="Papain-like_cys_pep_sf"/>
</dbReference>
<dbReference type="STRING" id="341663.Q0C7X7"/>
<evidence type="ECO:0000313" key="3">
    <source>
        <dbReference type="EMBL" id="EAU29656.1"/>
    </source>
</evidence>
<dbReference type="PANTHER" id="PTHR24006">
    <property type="entry name" value="UBIQUITIN CARBOXYL-TERMINAL HYDROLASE"/>
    <property type="match status" value="1"/>
</dbReference>
<organism evidence="3 4">
    <name type="scientific">Aspergillus terreus (strain NIH 2624 / FGSC A1156)</name>
    <dbReference type="NCBI Taxonomy" id="341663"/>
    <lineage>
        <taxon>Eukaryota</taxon>
        <taxon>Fungi</taxon>
        <taxon>Dikarya</taxon>
        <taxon>Ascomycota</taxon>
        <taxon>Pezizomycotina</taxon>
        <taxon>Eurotiomycetes</taxon>
        <taxon>Eurotiomycetidae</taxon>
        <taxon>Eurotiales</taxon>
        <taxon>Aspergillaceae</taxon>
        <taxon>Aspergillus</taxon>
        <taxon>Aspergillus subgen. Circumdati</taxon>
    </lineage>
</organism>
<dbReference type="OrthoDB" id="289038at2759"/>
<feature type="compositionally biased region" description="Basic and acidic residues" evidence="1">
    <location>
        <begin position="383"/>
        <end position="392"/>
    </location>
</feature>
<dbReference type="Gene3D" id="3.90.70.10">
    <property type="entry name" value="Cysteine proteinases"/>
    <property type="match status" value="1"/>
</dbReference>
<dbReference type="EMBL" id="CH476609">
    <property type="protein sequence ID" value="EAU29656.1"/>
    <property type="molecule type" value="Genomic_DNA"/>
</dbReference>
<feature type="compositionally biased region" description="Basic residues" evidence="1">
    <location>
        <begin position="572"/>
        <end position="581"/>
    </location>
</feature>
<dbReference type="Proteomes" id="UP000007963">
    <property type="component" value="Unassembled WGS sequence"/>
</dbReference>
<dbReference type="CDD" id="cd02257">
    <property type="entry name" value="Peptidase_C19"/>
    <property type="match status" value="1"/>
</dbReference>
<dbReference type="PROSITE" id="PS00973">
    <property type="entry name" value="USP_2"/>
    <property type="match status" value="1"/>
</dbReference>
<dbReference type="AlphaFoldDB" id="Q0C7X7"/>
<accession>Q0C7X7</accession>
<proteinExistence type="predicted"/>
<gene>
    <name evidence="3" type="ORF">ATEG_10207</name>
</gene>
<dbReference type="InterPro" id="IPR050164">
    <property type="entry name" value="Peptidase_C19"/>
</dbReference>
<name>Q0C7X7_ASPTN</name>
<dbReference type="Pfam" id="PF00443">
    <property type="entry name" value="UCH"/>
    <property type="match status" value="1"/>
</dbReference>
<dbReference type="GO" id="GO:0016579">
    <property type="term" value="P:protein deubiquitination"/>
    <property type="evidence" value="ECO:0007669"/>
    <property type="project" value="InterPro"/>
</dbReference>
<evidence type="ECO:0000313" key="4">
    <source>
        <dbReference type="Proteomes" id="UP000007963"/>
    </source>
</evidence>
<evidence type="ECO:0000259" key="2">
    <source>
        <dbReference type="PROSITE" id="PS50235"/>
    </source>
</evidence>
<dbReference type="GO" id="GO:0004843">
    <property type="term" value="F:cysteine-type deubiquitinase activity"/>
    <property type="evidence" value="ECO:0007669"/>
    <property type="project" value="InterPro"/>
</dbReference>
<dbReference type="InterPro" id="IPR001394">
    <property type="entry name" value="Peptidase_C19_UCH"/>
</dbReference>
<feature type="compositionally biased region" description="Low complexity" evidence="1">
    <location>
        <begin position="533"/>
        <end position="547"/>
    </location>
</feature>
<feature type="domain" description="USP" evidence="2">
    <location>
        <begin position="33"/>
        <end position="344"/>
    </location>
</feature>
<dbReference type="InterPro" id="IPR028889">
    <property type="entry name" value="USP"/>
</dbReference>
<feature type="region of interest" description="Disordered" evidence="1">
    <location>
        <begin position="481"/>
        <end position="590"/>
    </location>
</feature>
<dbReference type="RefSeq" id="XP_001209509.1">
    <property type="nucleotide sequence ID" value="XM_001209509.1"/>
</dbReference>
<dbReference type="InterPro" id="IPR018200">
    <property type="entry name" value="USP_CS"/>
</dbReference>
<feature type="region of interest" description="Disordered" evidence="1">
    <location>
        <begin position="350"/>
        <end position="392"/>
    </location>
</feature>
<protein>
    <recommendedName>
        <fullName evidence="2">USP domain-containing protein</fullName>
    </recommendedName>
</protein>
<feature type="compositionally biased region" description="Basic residues" evidence="1">
    <location>
        <begin position="488"/>
        <end position="498"/>
    </location>
</feature>
<dbReference type="GO" id="GO:0005829">
    <property type="term" value="C:cytosol"/>
    <property type="evidence" value="ECO:0007669"/>
    <property type="project" value="TreeGrafter"/>
</dbReference>
<dbReference type="PROSITE" id="PS50235">
    <property type="entry name" value="USP_3"/>
    <property type="match status" value="1"/>
</dbReference>
<reference evidence="4" key="1">
    <citation type="submission" date="2005-09" db="EMBL/GenBank/DDBJ databases">
        <title>Annotation of the Aspergillus terreus NIH2624 genome.</title>
        <authorList>
            <person name="Birren B.W."/>
            <person name="Lander E.S."/>
            <person name="Galagan J.E."/>
            <person name="Nusbaum C."/>
            <person name="Devon K."/>
            <person name="Henn M."/>
            <person name="Ma L.-J."/>
            <person name="Jaffe D.B."/>
            <person name="Butler J."/>
            <person name="Alvarez P."/>
            <person name="Gnerre S."/>
            <person name="Grabherr M."/>
            <person name="Kleber M."/>
            <person name="Mauceli E.W."/>
            <person name="Brockman W."/>
            <person name="Rounsley S."/>
            <person name="Young S.K."/>
            <person name="LaButti K."/>
            <person name="Pushparaj V."/>
            <person name="DeCaprio D."/>
            <person name="Crawford M."/>
            <person name="Koehrsen M."/>
            <person name="Engels R."/>
            <person name="Montgomery P."/>
            <person name="Pearson M."/>
            <person name="Howarth C."/>
            <person name="Larson L."/>
            <person name="Luoma S."/>
            <person name="White J."/>
            <person name="Alvarado L."/>
            <person name="Kodira C.D."/>
            <person name="Zeng Q."/>
            <person name="Oleary S."/>
            <person name="Yandava C."/>
            <person name="Denning D.W."/>
            <person name="Nierman W.C."/>
            <person name="Milne T."/>
            <person name="Madden K."/>
        </authorList>
    </citation>
    <scope>NUCLEOTIDE SEQUENCE [LARGE SCALE GENOMIC DNA]</scope>
    <source>
        <strain evidence="4">NIH 2624 / FGSC A1156</strain>
    </source>
</reference>
<dbReference type="SUPFAM" id="SSF54001">
    <property type="entry name" value="Cysteine proteinases"/>
    <property type="match status" value="1"/>
</dbReference>
<dbReference type="eggNOG" id="KOG1865">
    <property type="taxonomic scope" value="Eukaryota"/>
</dbReference>
<dbReference type="GO" id="GO:0005634">
    <property type="term" value="C:nucleus"/>
    <property type="evidence" value="ECO:0007669"/>
    <property type="project" value="TreeGrafter"/>
</dbReference>
<evidence type="ECO:0000256" key="1">
    <source>
        <dbReference type="SAM" id="MobiDB-lite"/>
    </source>
</evidence>
<dbReference type="OMA" id="WTINQQL"/>